<dbReference type="KEGG" id="cam:101512160"/>
<dbReference type="GeneID" id="101512160"/>
<sequence length="122" mass="13783">MAFKDEAKTDQLQEIGIKNSKSFPFIGTSLASMESLSMPLVQEVVLSADIKSEECRMRVIDIITKMNVETESVEVNVLEKKVTLTFRLPTVAKRITQQITPINRNSLPKIATIKRLFRSSLQ</sequence>
<dbReference type="Proteomes" id="UP000087171">
    <property type="component" value="Unplaced"/>
</dbReference>
<dbReference type="AlphaFoldDB" id="A0A1S2Z2A0"/>
<organism evidence="1 2">
    <name type="scientific">Cicer arietinum</name>
    <name type="common">Chickpea</name>
    <name type="synonym">Garbanzo</name>
    <dbReference type="NCBI Taxonomy" id="3827"/>
    <lineage>
        <taxon>Eukaryota</taxon>
        <taxon>Viridiplantae</taxon>
        <taxon>Streptophyta</taxon>
        <taxon>Embryophyta</taxon>
        <taxon>Tracheophyta</taxon>
        <taxon>Spermatophyta</taxon>
        <taxon>Magnoliopsida</taxon>
        <taxon>eudicotyledons</taxon>
        <taxon>Gunneridae</taxon>
        <taxon>Pentapetalae</taxon>
        <taxon>rosids</taxon>
        <taxon>fabids</taxon>
        <taxon>Fabales</taxon>
        <taxon>Fabaceae</taxon>
        <taxon>Papilionoideae</taxon>
        <taxon>50 kb inversion clade</taxon>
        <taxon>NPAAA clade</taxon>
        <taxon>Hologalegina</taxon>
        <taxon>IRL clade</taxon>
        <taxon>Cicereae</taxon>
        <taxon>Cicer</taxon>
    </lineage>
</organism>
<name>A0A1S2Z2A0_CICAR</name>
<dbReference type="OrthoDB" id="1649273at2759"/>
<dbReference type="PaxDb" id="3827-XP_004513704.1"/>
<proteinExistence type="predicted"/>
<accession>A0A1S2Z2A0</accession>
<keyword evidence="1" id="KW-1185">Reference proteome</keyword>
<gene>
    <name evidence="2" type="primary">LOC101512160</name>
</gene>
<dbReference type="RefSeq" id="XP_004513704.1">
    <property type="nucleotide sequence ID" value="XM_004513647.3"/>
</dbReference>
<reference evidence="2" key="1">
    <citation type="submission" date="2025-08" db="UniProtKB">
        <authorList>
            <consortium name="RefSeq"/>
        </authorList>
    </citation>
    <scope>IDENTIFICATION</scope>
    <source>
        <tissue evidence="2">Etiolated seedlings</tissue>
    </source>
</reference>
<dbReference type="eggNOG" id="ENOG502S9BY">
    <property type="taxonomic scope" value="Eukaryota"/>
</dbReference>
<dbReference type="PANTHER" id="PTHR47294:SF6">
    <property type="entry name" value="HMA DOMAIN-CONTAINING PROTEIN"/>
    <property type="match status" value="1"/>
</dbReference>
<evidence type="ECO:0000313" key="1">
    <source>
        <dbReference type="Proteomes" id="UP000087171"/>
    </source>
</evidence>
<evidence type="ECO:0000313" key="2">
    <source>
        <dbReference type="RefSeq" id="XP_004513704.1"/>
    </source>
</evidence>
<dbReference type="PANTHER" id="PTHR47294">
    <property type="entry name" value="OS08G0431150 PROTEIN"/>
    <property type="match status" value="1"/>
</dbReference>
<protein>
    <submittedName>
        <fullName evidence="2">Uncharacterized protein LOC101512160 isoform X1</fullName>
    </submittedName>
</protein>